<protein>
    <submittedName>
        <fullName evidence="1">Uncharacterized protein</fullName>
    </submittedName>
</protein>
<organism evidence="1 2">
    <name type="scientific">Bacteroides fragilis 3_1_12</name>
    <dbReference type="NCBI Taxonomy" id="457424"/>
    <lineage>
        <taxon>Bacteria</taxon>
        <taxon>Pseudomonadati</taxon>
        <taxon>Bacteroidota</taxon>
        <taxon>Bacteroidia</taxon>
        <taxon>Bacteroidales</taxon>
        <taxon>Bacteroidaceae</taxon>
        <taxon>Bacteroides</taxon>
    </lineage>
</organism>
<reference evidence="1 2" key="1">
    <citation type="submission" date="2008-12" db="EMBL/GenBank/DDBJ databases">
        <title>Annotation of Bacteroides fragilis strain 3_1_12.</title>
        <authorList>
            <consortium name="The Broad Institute Genome Sequencing Platform"/>
            <person name="Ward D."/>
            <person name="Young S.K."/>
            <person name="Kodira C.D."/>
            <person name="Zeng Q."/>
            <person name="Koehrsen M."/>
            <person name="Alvarado L."/>
            <person name="Berlin A."/>
            <person name="Borenstein D."/>
            <person name="Chen Z."/>
            <person name="Engels R."/>
            <person name="Freedman E."/>
            <person name="Gellesch M."/>
            <person name="Goldberg J."/>
            <person name="Griggs A."/>
            <person name="Gujja S."/>
            <person name="Heiman D."/>
            <person name="Hepburn T."/>
            <person name="Howarth C."/>
            <person name="Jen D."/>
            <person name="Larson L."/>
            <person name="Lewis B."/>
            <person name="Mehta T."/>
            <person name="Park D."/>
            <person name="Pearson M."/>
            <person name="Roberts A."/>
            <person name="Saif S."/>
            <person name="Shea T."/>
            <person name="Shenoy N."/>
            <person name="Sisk P."/>
            <person name="Stolte C."/>
            <person name="Sykes S."/>
            <person name="Walk T."/>
            <person name="White J."/>
            <person name="Yandava C."/>
            <person name="Allen-Vercoe E."/>
            <person name="Strauss J."/>
            <person name="Ambrose C."/>
            <person name="Lander E."/>
            <person name="Nusbaum C."/>
            <person name="Galagan J."/>
            <person name="Birren B."/>
        </authorList>
    </citation>
    <scope>NUCLEOTIDE SEQUENCE [LARGE SCALE GENOMIC DNA]</scope>
    <source>
        <strain evidence="1 2">3_1_12</strain>
    </source>
</reference>
<sequence length="55" mass="6479">MHVTGIIYKGWECRLSDIKKGYSHEQPIFVNLKSNTMKNTLQMYGFGLYLQIIRI</sequence>
<dbReference type="EMBL" id="EQ973213">
    <property type="protein sequence ID" value="EFR52440.1"/>
    <property type="molecule type" value="Genomic_DNA"/>
</dbReference>
<proteinExistence type="predicted"/>
<evidence type="ECO:0000313" key="1">
    <source>
        <dbReference type="EMBL" id="EFR52440.1"/>
    </source>
</evidence>
<name>A0ABN0BHM8_BACFG</name>
<dbReference type="Proteomes" id="UP000005101">
    <property type="component" value="Unassembled WGS sequence"/>
</dbReference>
<accession>A0ABN0BHM8</accession>
<gene>
    <name evidence="1" type="ORF">BFAG_01135</name>
</gene>
<evidence type="ECO:0000313" key="2">
    <source>
        <dbReference type="Proteomes" id="UP000005101"/>
    </source>
</evidence>
<keyword evidence="2" id="KW-1185">Reference proteome</keyword>